<dbReference type="InterPro" id="IPR036504">
    <property type="entry name" value="CGI121/TPRKB_sf"/>
</dbReference>
<reference evidence="2 3" key="1">
    <citation type="submission" date="2019-09" db="EMBL/GenBank/DDBJ databases">
        <title>The complete genome of Methanoplanus sp. FWC-SCC4.</title>
        <authorList>
            <person name="Chen S.-C."/>
            <person name="Zhou Y.-Z."/>
            <person name="Lai M.-C."/>
        </authorList>
    </citation>
    <scope>NUCLEOTIDE SEQUENCE [LARGE SCALE GENOMIC DNA]</scope>
    <source>
        <strain evidence="2 3">FWC-SCC4</strain>
    </source>
</reference>
<protein>
    <submittedName>
        <fullName evidence="2">Uncharacterized protein</fullName>
    </submittedName>
</protein>
<dbReference type="RefSeq" id="WP_317136645.1">
    <property type="nucleotide sequence ID" value="NZ_CP043875.1"/>
</dbReference>
<accession>A0AA97FDY1</accession>
<evidence type="ECO:0000313" key="2">
    <source>
        <dbReference type="EMBL" id="WOF17184.1"/>
    </source>
</evidence>
<dbReference type="PIRSF" id="PIRSF022062">
    <property type="entry name" value="UCP022062"/>
    <property type="match status" value="1"/>
</dbReference>
<evidence type="ECO:0000313" key="3">
    <source>
        <dbReference type="Proteomes" id="UP001301797"/>
    </source>
</evidence>
<dbReference type="Gene3D" id="3.30.2380.10">
    <property type="entry name" value="CGI121/TPRKB"/>
    <property type="match status" value="1"/>
</dbReference>
<sequence length="217" mass="24723">MDKKIPDTKDHGEKKNSAQFFKTDLKDGVLMCNILSGKAFVSDIPEFLKKLKKISDDSGVYIICLNEENIAGTDHVKAAIKHASRSFFEDKPISKSFEMEVLLYTGGTRQCSEAGIFGLMKGENEIYTCICRYEKKSGILEEEIPEFLEYDEIFDKTKDSLCEIITFSDSLPLEMSTEKKERLKKIFEITNAEIKCTGEERFSEIVIERVALLDVNK</sequence>
<comment type="similarity">
    <text evidence="1">Belongs to the CGI121/TPRKB family.</text>
</comment>
<dbReference type="InterPro" id="IPR016799">
    <property type="entry name" value="UCP022062"/>
</dbReference>
<dbReference type="GeneID" id="85230722"/>
<dbReference type="EMBL" id="CP043875">
    <property type="protein sequence ID" value="WOF17184.1"/>
    <property type="molecule type" value="Genomic_DNA"/>
</dbReference>
<gene>
    <name evidence="2" type="ORF">F1737_11090</name>
</gene>
<dbReference type="Pfam" id="PF08617">
    <property type="entry name" value="CGI-121"/>
    <property type="match status" value="1"/>
</dbReference>
<dbReference type="InterPro" id="IPR013926">
    <property type="entry name" value="CGI121/TPRKB"/>
</dbReference>
<dbReference type="KEGG" id="mefw:F1737_11090"/>
<dbReference type="AlphaFoldDB" id="A0AA97FDY1"/>
<dbReference type="Proteomes" id="UP001301797">
    <property type="component" value="Chromosome"/>
</dbReference>
<keyword evidence="3" id="KW-1185">Reference proteome</keyword>
<dbReference type="NCBIfam" id="NF011465">
    <property type="entry name" value="PRK14886.1-1"/>
    <property type="match status" value="1"/>
</dbReference>
<organism evidence="2 3">
    <name type="scientific">Methanochimaera problematica</name>
    <dbReference type="NCBI Taxonomy" id="2609417"/>
    <lineage>
        <taxon>Archaea</taxon>
        <taxon>Methanobacteriati</taxon>
        <taxon>Methanobacteriota</taxon>
        <taxon>Stenosarchaea group</taxon>
        <taxon>Methanomicrobia</taxon>
        <taxon>Methanomicrobiales</taxon>
        <taxon>Methanomicrobiaceae</taxon>
        <taxon>Methanochimaera</taxon>
    </lineage>
</organism>
<name>A0AA97FDY1_9EURY</name>
<dbReference type="SUPFAM" id="SSF143870">
    <property type="entry name" value="PF0523-like"/>
    <property type="match status" value="1"/>
</dbReference>
<proteinExistence type="inferred from homology"/>
<evidence type="ECO:0000256" key="1">
    <source>
        <dbReference type="ARBA" id="ARBA00005546"/>
    </source>
</evidence>